<reference evidence="4 5" key="1">
    <citation type="submission" date="2024-08" db="EMBL/GenBank/DDBJ databases">
        <authorList>
            <person name="Cucini C."/>
            <person name="Frati F."/>
        </authorList>
    </citation>
    <scope>NUCLEOTIDE SEQUENCE [LARGE SCALE GENOMIC DNA]</scope>
</reference>
<dbReference type="Proteomes" id="UP001642540">
    <property type="component" value="Unassembled WGS sequence"/>
</dbReference>
<dbReference type="PROSITE" id="PS50966">
    <property type="entry name" value="ZF_SWIM"/>
    <property type="match status" value="1"/>
</dbReference>
<feature type="compositionally biased region" description="Basic and acidic residues" evidence="2">
    <location>
        <begin position="26"/>
        <end position="39"/>
    </location>
</feature>
<sequence length="176" mass="19705">MNNSTSSEQGNLPGPSTSTSSSHLLHGNEDGSTTDKPEEPSISFLSAMQLQVFKNFVNNYLTKGELLREDAIALQSMFGPTIIQVFEMIEEEQLVIHQSQTSKQIIIEVFGQTSSESYWIPAGHSICQCMHFVHGKSPFCKHVLAAHLYLAITPKEQFKVISDEQFMLLIRDLDDD</sequence>
<feature type="domain" description="SWIM-type" evidence="3">
    <location>
        <begin position="118"/>
        <end position="151"/>
    </location>
</feature>
<comment type="caution">
    <text evidence="4">The sequence shown here is derived from an EMBL/GenBank/DDBJ whole genome shotgun (WGS) entry which is preliminary data.</text>
</comment>
<dbReference type="InterPro" id="IPR007527">
    <property type="entry name" value="Znf_SWIM"/>
</dbReference>
<protein>
    <recommendedName>
        <fullName evidence="3">SWIM-type domain-containing protein</fullName>
    </recommendedName>
</protein>
<feature type="region of interest" description="Disordered" evidence="2">
    <location>
        <begin position="1"/>
        <end position="39"/>
    </location>
</feature>
<evidence type="ECO:0000256" key="1">
    <source>
        <dbReference type="PROSITE-ProRule" id="PRU00325"/>
    </source>
</evidence>
<feature type="compositionally biased region" description="Polar residues" evidence="2">
    <location>
        <begin position="1"/>
        <end position="10"/>
    </location>
</feature>
<evidence type="ECO:0000259" key="3">
    <source>
        <dbReference type="PROSITE" id="PS50966"/>
    </source>
</evidence>
<dbReference type="EMBL" id="CAXLJM020000062">
    <property type="protein sequence ID" value="CAL8119922.1"/>
    <property type="molecule type" value="Genomic_DNA"/>
</dbReference>
<accession>A0ABP1RBQ1</accession>
<name>A0ABP1RBQ1_9HEXA</name>
<keyword evidence="1" id="KW-0479">Metal-binding</keyword>
<organism evidence="4 5">
    <name type="scientific">Orchesella dallaii</name>
    <dbReference type="NCBI Taxonomy" id="48710"/>
    <lineage>
        <taxon>Eukaryota</taxon>
        <taxon>Metazoa</taxon>
        <taxon>Ecdysozoa</taxon>
        <taxon>Arthropoda</taxon>
        <taxon>Hexapoda</taxon>
        <taxon>Collembola</taxon>
        <taxon>Entomobryomorpha</taxon>
        <taxon>Entomobryoidea</taxon>
        <taxon>Orchesellidae</taxon>
        <taxon>Orchesellinae</taxon>
        <taxon>Orchesella</taxon>
    </lineage>
</organism>
<keyword evidence="1" id="KW-0863">Zinc-finger</keyword>
<keyword evidence="5" id="KW-1185">Reference proteome</keyword>
<feature type="compositionally biased region" description="Low complexity" evidence="2">
    <location>
        <begin position="13"/>
        <end position="25"/>
    </location>
</feature>
<gene>
    <name evidence="4" type="ORF">ODALV1_LOCUS18774</name>
</gene>
<keyword evidence="1" id="KW-0862">Zinc</keyword>
<evidence type="ECO:0000256" key="2">
    <source>
        <dbReference type="SAM" id="MobiDB-lite"/>
    </source>
</evidence>
<evidence type="ECO:0000313" key="5">
    <source>
        <dbReference type="Proteomes" id="UP001642540"/>
    </source>
</evidence>
<evidence type="ECO:0000313" key="4">
    <source>
        <dbReference type="EMBL" id="CAL8119922.1"/>
    </source>
</evidence>
<proteinExistence type="predicted"/>